<reference evidence="1" key="2">
    <citation type="submission" date="2020-09" db="EMBL/GenBank/DDBJ databases">
        <authorList>
            <person name="Sun Q."/>
            <person name="Zhou Y."/>
        </authorList>
    </citation>
    <scope>NUCLEOTIDE SEQUENCE</scope>
    <source>
        <strain evidence="1">CGMCC 1.16012</strain>
    </source>
</reference>
<dbReference type="Proteomes" id="UP000606730">
    <property type="component" value="Unassembled WGS sequence"/>
</dbReference>
<evidence type="ECO:0008006" key="3">
    <source>
        <dbReference type="Google" id="ProtNLM"/>
    </source>
</evidence>
<sequence>MNHRWIRRTEGTKTVVIVFGGWAVGWAPFAHLEGPEDVLFVEDYRDLNHDLPDLGGYAQRWLLAYSLGVASFGHWAQGRRFDRTVAACGCLTPVDRRLGIPAQVYQATQDGLTEDSYQGFLALCHGHNVEPQTVDIPARQAELAAIADRGPAPVTPFDHVLIADKDRIWPKANLTRAWDGHNMVHLDAPHVAFSGFQTWRDLFEGRL</sequence>
<organism evidence="1 2">
    <name type="scientific">Actibacterium pelagium</name>
    <dbReference type="NCBI Taxonomy" id="2029103"/>
    <lineage>
        <taxon>Bacteria</taxon>
        <taxon>Pseudomonadati</taxon>
        <taxon>Pseudomonadota</taxon>
        <taxon>Alphaproteobacteria</taxon>
        <taxon>Rhodobacterales</taxon>
        <taxon>Roseobacteraceae</taxon>
        <taxon>Actibacterium</taxon>
    </lineage>
</organism>
<reference evidence="1" key="1">
    <citation type="journal article" date="2014" name="Int. J. Syst. Evol. Microbiol.">
        <title>Complete genome sequence of Corynebacterium casei LMG S-19264T (=DSM 44701T), isolated from a smear-ripened cheese.</title>
        <authorList>
            <consortium name="US DOE Joint Genome Institute (JGI-PGF)"/>
            <person name="Walter F."/>
            <person name="Albersmeier A."/>
            <person name="Kalinowski J."/>
            <person name="Ruckert C."/>
        </authorList>
    </citation>
    <scope>NUCLEOTIDE SEQUENCE</scope>
    <source>
        <strain evidence="1">CGMCC 1.16012</strain>
    </source>
</reference>
<dbReference type="OrthoDB" id="7688089at2"/>
<keyword evidence="2" id="KW-1185">Reference proteome</keyword>
<dbReference type="InterPro" id="IPR007398">
    <property type="entry name" value="BioG"/>
</dbReference>
<dbReference type="Pfam" id="PF04301">
    <property type="entry name" value="BioG"/>
    <property type="match status" value="1"/>
</dbReference>
<protein>
    <recommendedName>
        <fullName evidence="3">DUF452 family protein</fullName>
    </recommendedName>
</protein>
<dbReference type="RefSeq" id="WP_095594244.1">
    <property type="nucleotide sequence ID" value="NZ_BMKN01000002.1"/>
</dbReference>
<evidence type="ECO:0000313" key="1">
    <source>
        <dbReference type="EMBL" id="GGE55035.1"/>
    </source>
</evidence>
<accession>A0A917AIM7</accession>
<dbReference type="AlphaFoldDB" id="A0A917AIM7"/>
<dbReference type="EMBL" id="BMKN01000002">
    <property type="protein sequence ID" value="GGE55035.1"/>
    <property type="molecule type" value="Genomic_DNA"/>
</dbReference>
<proteinExistence type="predicted"/>
<evidence type="ECO:0000313" key="2">
    <source>
        <dbReference type="Proteomes" id="UP000606730"/>
    </source>
</evidence>
<comment type="caution">
    <text evidence="1">The sequence shown here is derived from an EMBL/GenBank/DDBJ whole genome shotgun (WGS) entry which is preliminary data.</text>
</comment>
<gene>
    <name evidence="1" type="ORF">GCM10011517_23330</name>
</gene>
<name>A0A917AIM7_9RHOB</name>